<comment type="caution">
    <text evidence="4">The sequence shown here is derived from an EMBL/GenBank/DDBJ whole genome shotgun (WGS) entry which is preliminary data.</text>
</comment>
<keyword evidence="5" id="KW-1185">Reference proteome</keyword>
<evidence type="ECO:0000313" key="5">
    <source>
        <dbReference type="Proteomes" id="UP001276659"/>
    </source>
</evidence>
<evidence type="ECO:0000256" key="2">
    <source>
        <dbReference type="ARBA" id="ARBA00022857"/>
    </source>
</evidence>
<dbReference type="PANTHER" id="PTHR24320">
    <property type="entry name" value="RETINOL DEHYDROGENASE"/>
    <property type="match status" value="1"/>
</dbReference>
<comment type="similarity">
    <text evidence="1">Belongs to the short-chain dehydrogenases/reductases (SDR) family.</text>
</comment>
<dbReference type="GO" id="GO:0016491">
    <property type="term" value="F:oxidoreductase activity"/>
    <property type="evidence" value="ECO:0007669"/>
    <property type="project" value="UniProtKB-KW"/>
</dbReference>
<dbReference type="Pfam" id="PF00106">
    <property type="entry name" value="adh_short"/>
    <property type="match status" value="1"/>
</dbReference>
<dbReference type="InterPro" id="IPR002347">
    <property type="entry name" value="SDR_fam"/>
</dbReference>
<dbReference type="Proteomes" id="UP001276659">
    <property type="component" value="Unassembled WGS sequence"/>
</dbReference>
<evidence type="ECO:0000256" key="3">
    <source>
        <dbReference type="ARBA" id="ARBA00023002"/>
    </source>
</evidence>
<evidence type="ECO:0000313" key="4">
    <source>
        <dbReference type="EMBL" id="KAK3173359.1"/>
    </source>
</evidence>
<reference evidence="4" key="1">
    <citation type="submission" date="2022-11" db="EMBL/GenBank/DDBJ databases">
        <title>Chromosomal genome sequence assembly and mating type (MAT) locus characterization of the leprose asexual lichenized fungus Lepraria neglecta (Nyl.) Erichsen.</title>
        <authorList>
            <person name="Allen J.L."/>
            <person name="Pfeffer B."/>
        </authorList>
    </citation>
    <scope>NUCLEOTIDE SEQUENCE</scope>
    <source>
        <strain evidence="4">Allen 5258</strain>
    </source>
</reference>
<dbReference type="SUPFAM" id="SSF51735">
    <property type="entry name" value="NAD(P)-binding Rossmann-fold domains"/>
    <property type="match status" value="1"/>
</dbReference>
<evidence type="ECO:0008006" key="6">
    <source>
        <dbReference type="Google" id="ProtNLM"/>
    </source>
</evidence>
<organism evidence="4 5">
    <name type="scientific">Lepraria neglecta</name>
    <dbReference type="NCBI Taxonomy" id="209136"/>
    <lineage>
        <taxon>Eukaryota</taxon>
        <taxon>Fungi</taxon>
        <taxon>Dikarya</taxon>
        <taxon>Ascomycota</taxon>
        <taxon>Pezizomycotina</taxon>
        <taxon>Lecanoromycetes</taxon>
        <taxon>OSLEUM clade</taxon>
        <taxon>Lecanoromycetidae</taxon>
        <taxon>Lecanorales</taxon>
        <taxon>Lecanorineae</taxon>
        <taxon>Stereocaulaceae</taxon>
        <taxon>Lepraria</taxon>
    </lineage>
</organism>
<dbReference type="Gene3D" id="3.40.50.720">
    <property type="entry name" value="NAD(P)-binding Rossmann-like Domain"/>
    <property type="match status" value="1"/>
</dbReference>
<dbReference type="InterPro" id="IPR036291">
    <property type="entry name" value="NAD(P)-bd_dom_sf"/>
</dbReference>
<gene>
    <name evidence="4" type="ORF">OEA41_006688</name>
</gene>
<dbReference type="EMBL" id="JASNWA010000007">
    <property type="protein sequence ID" value="KAK3173359.1"/>
    <property type="molecule type" value="Genomic_DNA"/>
</dbReference>
<keyword evidence="3" id="KW-0560">Oxidoreductase</keyword>
<keyword evidence="2" id="KW-0521">NADP</keyword>
<proteinExistence type="inferred from homology"/>
<dbReference type="PRINTS" id="PR00081">
    <property type="entry name" value="GDHRDH"/>
</dbReference>
<evidence type="ECO:0000256" key="1">
    <source>
        <dbReference type="ARBA" id="ARBA00006484"/>
    </source>
</evidence>
<sequence>MGATLSQFWPPKPVLTEKNLPDQSGKVFIVTGSSSGVGRELAYILYLHNAKVYVAARSSAKAEKAISEIKTRAPNSKGSLTFLHLDLDDLTTIKASAEAFLRENDRLDVLLNNAGVMTPPQGSKTKQGYELQLGTNCVAPFLFTKLLMPILLQTAKTAPAESVRVVWTSSNGAEYFSPKKGVDLDNMDYKNDQSRWHKYGVSKAGNIFHGQELARRYGGKGIISVSLNPGGLKTELQRHTPAWQKRILNHMLYDPIYGAYTELYAGLSPDVNASHNGTYIVPWGRLHHPLRKDLVLSAKPESEGGSGQALKFWEWSEEQVKPYL</sequence>
<dbReference type="PANTHER" id="PTHR24320:SF236">
    <property type="entry name" value="SHORT-CHAIN DEHYDROGENASE-RELATED"/>
    <property type="match status" value="1"/>
</dbReference>
<protein>
    <recommendedName>
        <fullName evidence="6">NAD(P)-binding protein</fullName>
    </recommendedName>
</protein>
<dbReference type="AlphaFoldDB" id="A0AAD9Z8F9"/>
<name>A0AAD9Z8F9_9LECA</name>
<accession>A0AAD9Z8F9</accession>